<evidence type="ECO:0000313" key="1">
    <source>
        <dbReference type="EMBL" id="CDW43374.1"/>
    </source>
</evidence>
<name>A0A0K2UYN9_LEPSM</name>
<protein>
    <submittedName>
        <fullName evidence="1">Uncharacterized protein</fullName>
    </submittedName>
</protein>
<proteinExistence type="predicted"/>
<sequence>MNHLWQGRSRFKAEE</sequence>
<accession>A0A0K2UYN9</accession>
<dbReference type="EMBL" id="HACA01026013">
    <property type="protein sequence ID" value="CDW43374.1"/>
    <property type="molecule type" value="Transcribed_RNA"/>
</dbReference>
<reference evidence="1" key="1">
    <citation type="submission" date="2014-05" db="EMBL/GenBank/DDBJ databases">
        <authorList>
            <person name="Chronopoulou M."/>
        </authorList>
    </citation>
    <scope>NUCLEOTIDE SEQUENCE</scope>
    <source>
        <tissue evidence="1">Whole organism</tissue>
    </source>
</reference>
<organism evidence="1">
    <name type="scientific">Lepeophtheirus salmonis</name>
    <name type="common">Salmon louse</name>
    <name type="synonym">Caligus salmonis</name>
    <dbReference type="NCBI Taxonomy" id="72036"/>
    <lineage>
        <taxon>Eukaryota</taxon>
        <taxon>Metazoa</taxon>
        <taxon>Ecdysozoa</taxon>
        <taxon>Arthropoda</taxon>
        <taxon>Crustacea</taxon>
        <taxon>Multicrustacea</taxon>
        <taxon>Hexanauplia</taxon>
        <taxon>Copepoda</taxon>
        <taxon>Siphonostomatoida</taxon>
        <taxon>Caligidae</taxon>
        <taxon>Lepeophtheirus</taxon>
    </lineage>
</organism>